<feature type="region of interest" description="Disordered" evidence="6">
    <location>
        <begin position="326"/>
        <end position="457"/>
    </location>
</feature>
<evidence type="ECO:0000256" key="1">
    <source>
        <dbReference type="ARBA" id="ARBA00010641"/>
    </source>
</evidence>
<comment type="caution">
    <text evidence="8">The sequence shown here is derived from an EMBL/GenBank/DDBJ whole genome shotgun (WGS) entry which is preliminary data.</text>
</comment>
<dbReference type="Gene3D" id="1.10.1740.10">
    <property type="match status" value="1"/>
</dbReference>
<dbReference type="Pfam" id="PF04542">
    <property type="entry name" value="Sigma70_r2"/>
    <property type="match status" value="1"/>
</dbReference>
<keyword evidence="3" id="KW-0731">Sigma factor</keyword>
<feature type="domain" description="RNA polymerase sigma-70 region 2" evidence="7">
    <location>
        <begin position="21"/>
        <end position="84"/>
    </location>
</feature>
<evidence type="ECO:0000256" key="2">
    <source>
        <dbReference type="ARBA" id="ARBA00023015"/>
    </source>
</evidence>
<evidence type="ECO:0000256" key="5">
    <source>
        <dbReference type="ARBA" id="ARBA00023163"/>
    </source>
</evidence>
<dbReference type="InterPro" id="IPR013325">
    <property type="entry name" value="RNA_pol_sigma_r2"/>
</dbReference>
<evidence type="ECO:0000256" key="3">
    <source>
        <dbReference type="ARBA" id="ARBA00023082"/>
    </source>
</evidence>
<name>A0ABN3AJ22_9MICO</name>
<dbReference type="InterPro" id="IPR013324">
    <property type="entry name" value="RNA_pol_sigma_r3/r4-like"/>
</dbReference>
<feature type="compositionally biased region" description="Low complexity" evidence="6">
    <location>
        <begin position="326"/>
        <end position="337"/>
    </location>
</feature>
<keyword evidence="4" id="KW-0238">DNA-binding</keyword>
<evidence type="ECO:0000256" key="6">
    <source>
        <dbReference type="SAM" id="MobiDB-lite"/>
    </source>
</evidence>
<dbReference type="InterPro" id="IPR039425">
    <property type="entry name" value="RNA_pol_sigma-70-like"/>
</dbReference>
<gene>
    <name evidence="8" type="ORF">GCM10009846_02110</name>
</gene>
<dbReference type="PANTHER" id="PTHR43133">
    <property type="entry name" value="RNA POLYMERASE ECF-TYPE SIGMA FACTO"/>
    <property type="match status" value="1"/>
</dbReference>
<dbReference type="Proteomes" id="UP001501599">
    <property type="component" value="Unassembled WGS sequence"/>
</dbReference>
<sequence length="564" mass="56284">MTLELHEAAAIRALLRDEWDALQPRLVAIAQRIVRRREVAEDVVSSTVVELIERVDAGEVIREPAAYLARGVRFRAIDVVRSRDGQAVVGTEVADAAIASMTDARLGAMAVDDLDALAPVREAFGALSQRHRDVLTRTVIDEQPLREVARAWGMTPNAVAVLALRARRALRAELKAVLMERAGGACATHARSSSRAALAHAARCSHCRDVRSGRGTGRWVLGLLPPLLGVGAAVLSPARSAHAAVAAAVQQPAVALSSLAVTAVATTAIVVGVGGVAPFEAPSPVAAPSAVAPTAGDEAPAADAVDQADGMVAPAPVAVEQSVAPTLTPTTPTVAPPSAIGGSTGPAVSPTLASAPAASEPPAAGALANPADPVTPAGPVTPAPPEAPGAREPTEPTGPGRPGPVVPIDLGPSDPLEPTVPIDLPDPDEPTDPVVPDPPAPPPSPPQPPAPAAPPSAATSWLGGSLLVLPVGTVALSGLVPGATYDLALDGGMLAIASASGGLSCELGLGAMTTTCVASADTATVTIAAADLLVCGLPATLTVAARDAAVQQPLVATLGPVTCL</sequence>
<reference evidence="9" key="1">
    <citation type="journal article" date="2019" name="Int. J. Syst. Evol. Microbiol.">
        <title>The Global Catalogue of Microorganisms (GCM) 10K type strain sequencing project: providing services to taxonomists for standard genome sequencing and annotation.</title>
        <authorList>
            <consortium name="The Broad Institute Genomics Platform"/>
            <consortium name="The Broad Institute Genome Sequencing Center for Infectious Disease"/>
            <person name="Wu L."/>
            <person name="Ma J."/>
        </authorList>
    </citation>
    <scope>NUCLEOTIDE SEQUENCE [LARGE SCALE GENOMIC DNA]</scope>
    <source>
        <strain evidence="9">JCM 16026</strain>
    </source>
</reference>
<evidence type="ECO:0000256" key="4">
    <source>
        <dbReference type="ARBA" id="ARBA00023125"/>
    </source>
</evidence>
<dbReference type="InterPro" id="IPR014284">
    <property type="entry name" value="RNA_pol_sigma-70_dom"/>
</dbReference>
<protein>
    <recommendedName>
        <fullName evidence="7">RNA polymerase sigma-70 region 2 domain-containing protein</fullName>
    </recommendedName>
</protein>
<dbReference type="SUPFAM" id="SSF88946">
    <property type="entry name" value="Sigma2 domain of RNA polymerase sigma factors"/>
    <property type="match status" value="1"/>
</dbReference>
<dbReference type="NCBIfam" id="TIGR02937">
    <property type="entry name" value="sigma70-ECF"/>
    <property type="match status" value="1"/>
</dbReference>
<keyword evidence="5" id="KW-0804">Transcription</keyword>
<feature type="compositionally biased region" description="Pro residues" evidence="6">
    <location>
        <begin position="433"/>
        <end position="454"/>
    </location>
</feature>
<dbReference type="PANTHER" id="PTHR43133:SF8">
    <property type="entry name" value="RNA POLYMERASE SIGMA FACTOR HI_1459-RELATED"/>
    <property type="match status" value="1"/>
</dbReference>
<evidence type="ECO:0000313" key="9">
    <source>
        <dbReference type="Proteomes" id="UP001501599"/>
    </source>
</evidence>
<dbReference type="Gene3D" id="1.10.10.10">
    <property type="entry name" value="Winged helix-like DNA-binding domain superfamily/Winged helix DNA-binding domain"/>
    <property type="match status" value="1"/>
</dbReference>
<keyword evidence="9" id="KW-1185">Reference proteome</keyword>
<feature type="compositionally biased region" description="Low complexity" evidence="6">
    <location>
        <begin position="346"/>
        <end position="378"/>
    </location>
</feature>
<dbReference type="InterPro" id="IPR007627">
    <property type="entry name" value="RNA_pol_sigma70_r2"/>
</dbReference>
<accession>A0ABN3AJ22</accession>
<dbReference type="EMBL" id="BAAAQT010000001">
    <property type="protein sequence ID" value="GAA2170726.1"/>
    <property type="molecule type" value="Genomic_DNA"/>
</dbReference>
<keyword evidence="2" id="KW-0805">Transcription regulation</keyword>
<evidence type="ECO:0000259" key="7">
    <source>
        <dbReference type="Pfam" id="PF04542"/>
    </source>
</evidence>
<proteinExistence type="inferred from homology"/>
<organism evidence="8 9">
    <name type="scientific">Agrococcus versicolor</name>
    <dbReference type="NCBI Taxonomy" id="501482"/>
    <lineage>
        <taxon>Bacteria</taxon>
        <taxon>Bacillati</taxon>
        <taxon>Actinomycetota</taxon>
        <taxon>Actinomycetes</taxon>
        <taxon>Micrococcales</taxon>
        <taxon>Microbacteriaceae</taxon>
        <taxon>Agrococcus</taxon>
    </lineage>
</organism>
<dbReference type="RefSeq" id="WP_344339421.1">
    <property type="nucleotide sequence ID" value="NZ_BAAAQT010000001.1"/>
</dbReference>
<feature type="compositionally biased region" description="Low complexity" evidence="6">
    <location>
        <begin position="388"/>
        <end position="398"/>
    </location>
</feature>
<dbReference type="InterPro" id="IPR036388">
    <property type="entry name" value="WH-like_DNA-bd_sf"/>
</dbReference>
<comment type="similarity">
    <text evidence="1">Belongs to the sigma-70 factor family. ECF subfamily.</text>
</comment>
<evidence type="ECO:0000313" key="8">
    <source>
        <dbReference type="EMBL" id="GAA2170726.1"/>
    </source>
</evidence>
<dbReference type="SUPFAM" id="SSF88659">
    <property type="entry name" value="Sigma3 and sigma4 domains of RNA polymerase sigma factors"/>
    <property type="match status" value="1"/>
</dbReference>